<keyword evidence="1" id="KW-0472">Membrane</keyword>
<feature type="domain" description="Glycosyltransferase 2-like" evidence="2">
    <location>
        <begin position="8"/>
        <end position="157"/>
    </location>
</feature>
<dbReference type="EMBL" id="UINC01063262">
    <property type="protein sequence ID" value="SVB90711.1"/>
    <property type="molecule type" value="Genomic_DNA"/>
</dbReference>
<dbReference type="Pfam" id="PF00535">
    <property type="entry name" value="Glycos_transf_2"/>
    <property type="match status" value="1"/>
</dbReference>
<dbReference type="CDD" id="cd04179">
    <property type="entry name" value="DPM_DPG-synthase_like"/>
    <property type="match status" value="1"/>
</dbReference>
<evidence type="ECO:0000256" key="1">
    <source>
        <dbReference type="SAM" id="Phobius"/>
    </source>
</evidence>
<keyword evidence="1" id="KW-0812">Transmembrane</keyword>
<dbReference type="InterPro" id="IPR001173">
    <property type="entry name" value="Glyco_trans_2-like"/>
</dbReference>
<dbReference type="InterPro" id="IPR029044">
    <property type="entry name" value="Nucleotide-diphossugar_trans"/>
</dbReference>
<evidence type="ECO:0000259" key="2">
    <source>
        <dbReference type="Pfam" id="PF00535"/>
    </source>
</evidence>
<feature type="non-terminal residue" evidence="3">
    <location>
        <position position="239"/>
    </location>
</feature>
<organism evidence="3">
    <name type="scientific">marine metagenome</name>
    <dbReference type="NCBI Taxonomy" id="408172"/>
    <lineage>
        <taxon>unclassified sequences</taxon>
        <taxon>metagenomes</taxon>
        <taxon>ecological metagenomes</taxon>
    </lineage>
</organism>
<proteinExistence type="predicted"/>
<dbReference type="PANTHER" id="PTHR48090">
    <property type="entry name" value="UNDECAPRENYL-PHOSPHATE 4-DEOXY-4-FORMAMIDO-L-ARABINOSE TRANSFERASE-RELATED"/>
    <property type="match status" value="1"/>
</dbReference>
<evidence type="ECO:0000313" key="3">
    <source>
        <dbReference type="EMBL" id="SVB90711.1"/>
    </source>
</evidence>
<dbReference type="Gene3D" id="3.90.550.10">
    <property type="entry name" value="Spore Coat Polysaccharide Biosynthesis Protein SpsA, Chain A"/>
    <property type="match status" value="1"/>
</dbReference>
<feature type="transmembrane region" description="Helical" evidence="1">
    <location>
        <begin position="213"/>
        <end position="238"/>
    </location>
</feature>
<dbReference type="SUPFAM" id="SSF53448">
    <property type="entry name" value="Nucleotide-diphospho-sugar transferases"/>
    <property type="match status" value="1"/>
</dbReference>
<protein>
    <recommendedName>
        <fullName evidence="2">Glycosyltransferase 2-like domain-containing protein</fullName>
    </recommendedName>
</protein>
<sequence length="239" mass="26985">MNFQNVAVIIPCHNEGGTIYQVVNGFKNALPEAPIYVYDNCSTDDTLEKARDAGAIVRVEYRKGKGNVVRRMFSDVDADFYILVDGDLTYDPDVAPMMLERLIKDKLDMLNIARIGAKGSYRKGHRLGNFLLTKTVKIIFGSGLDDMLSGYRIFTRRFVKTFPSKSDGFEIETELTIHSLEMKIPIGEFTAKYEDRPHGSVSKLSTFRDGINILFMIIRLFFLVKPITSFSLVSAFLAI</sequence>
<dbReference type="PANTHER" id="PTHR48090:SF7">
    <property type="entry name" value="RFBJ PROTEIN"/>
    <property type="match status" value="1"/>
</dbReference>
<dbReference type="InterPro" id="IPR050256">
    <property type="entry name" value="Glycosyltransferase_2"/>
</dbReference>
<gene>
    <name evidence="3" type="ORF">METZ01_LOCUS243565</name>
</gene>
<keyword evidence="1" id="KW-1133">Transmembrane helix</keyword>
<name>A0A382HW43_9ZZZZ</name>
<dbReference type="AlphaFoldDB" id="A0A382HW43"/>
<reference evidence="3" key="1">
    <citation type="submission" date="2018-05" db="EMBL/GenBank/DDBJ databases">
        <authorList>
            <person name="Lanie J.A."/>
            <person name="Ng W.-L."/>
            <person name="Kazmierczak K.M."/>
            <person name="Andrzejewski T.M."/>
            <person name="Davidsen T.M."/>
            <person name="Wayne K.J."/>
            <person name="Tettelin H."/>
            <person name="Glass J.I."/>
            <person name="Rusch D."/>
            <person name="Podicherti R."/>
            <person name="Tsui H.-C.T."/>
            <person name="Winkler M.E."/>
        </authorList>
    </citation>
    <scope>NUCLEOTIDE SEQUENCE</scope>
</reference>
<accession>A0A382HW43</accession>